<dbReference type="PANTHER" id="PTHR13480">
    <property type="entry name" value="E3 UBIQUITIN-PROTEIN LIGASE HAKAI-RELATED"/>
    <property type="match status" value="1"/>
</dbReference>
<evidence type="ECO:0000256" key="2">
    <source>
        <dbReference type="ARBA" id="ARBA00004123"/>
    </source>
</evidence>
<dbReference type="InterPro" id="IPR017907">
    <property type="entry name" value="Znf_RING_CS"/>
</dbReference>
<reference evidence="14" key="1">
    <citation type="submission" date="2021-03" db="EMBL/GenBank/DDBJ databases">
        <authorList>
            <consortium name="Genoscope - CEA"/>
            <person name="William W."/>
        </authorList>
    </citation>
    <scope>NUCLEOTIDE SEQUENCE</scope>
    <source>
        <strain evidence="14">Doubled-haploid Pahang</strain>
    </source>
</reference>
<evidence type="ECO:0000256" key="3">
    <source>
        <dbReference type="ARBA" id="ARBA00012483"/>
    </source>
</evidence>
<dbReference type="InterPro" id="IPR040383">
    <property type="entry name" value="HAKAI/CBLL2"/>
</dbReference>
<dbReference type="CDD" id="cd16508">
    <property type="entry name" value="RING-HC_HAKAI-like"/>
    <property type="match status" value="1"/>
</dbReference>
<feature type="compositionally biased region" description="Polar residues" evidence="12">
    <location>
        <begin position="232"/>
        <end position="283"/>
    </location>
</feature>
<dbReference type="PROSITE" id="PS50157">
    <property type="entry name" value="ZINC_FINGER_C2H2_2"/>
    <property type="match status" value="1"/>
</dbReference>
<protein>
    <recommendedName>
        <fullName evidence="3">RING-type E3 ubiquitin transferase</fullName>
        <ecNumber evidence="3">2.3.2.27</ecNumber>
    </recommendedName>
</protein>
<dbReference type="PROSITE" id="PS00028">
    <property type="entry name" value="ZINC_FINGER_C2H2_1"/>
    <property type="match status" value="1"/>
</dbReference>
<feature type="compositionally biased region" description="Basic and acidic residues" evidence="12">
    <location>
        <begin position="202"/>
        <end position="213"/>
    </location>
</feature>
<comment type="catalytic activity">
    <reaction evidence="1">
        <text>S-ubiquitinyl-[E2 ubiquitin-conjugating enzyme]-L-cysteine + [acceptor protein]-L-lysine = [E2 ubiquitin-conjugating enzyme]-L-cysteine + N(6)-ubiquitinyl-[acceptor protein]-L-lysine.</text>
        <dbReference type="EC" id="2.3.2.27"/>
    </reaction>
</comment>
<keyword evidence="8" id="KW-0862">Zinc</keyword>
<evidence type="ECO:0000256" key="11">
    <source>
        <dbReference type="PROSITE-ProRule" id="PRU00042"/>
    </source>
</evidence>
<evidence type="ECO:0000256" key="4">
    <source>
        <dbReference type="ARBA" id="ARBA00022679"/>
    </source>
</evidence>
<evidence type="ECO:0000256" key="10">
    <source>
        <dbReference type="ARBA" id="ARBA00038499"/>
    </source>
</evidence>
<evidence type="ECO:0000256" key="8">
    <source>
        <dbReference type="ARBA" id="ARBA00022833"/>
    </source>
</evidence>
<keyword evidence="16" id="KW-1185">Reference proteome</keyword>
<dbReference type="AlphaFoldDB" id="A0A804HSP5"/>
<feature type="region of interest" description="Disordered" evidence="12">
    <location>
        <begin position="432"/>
        <end position="481"/>
    </location>
</feature>
<reference evidence="15" key="2">
    <citation type="submission" date="2021-05" db="UniProtKB">
        <authorList>
            <consortium name="EnsemblPlants"/>
        </authorList>
    </citation>
    <scope>IDENTIFICATION</scope>
    <source>
        <strain evidence="15">subsp. malaccensis</strain>
    </source>
</reference>
<dbReference type="InterPro" id="IPR040380">
    <property type="entry name" value="HAKAI-like_RING-HC"/>
</dbReference>
<gene>
    <name evidence="14" type="ORF">GSMUA_294750.1</name>
</gene>
<dbReference type="GO" id="GO:0016567">
    <property type="term" value="P:protein ubiquitination"/>
    <property type="evidence" value="ECO:0000318"/>
    <property type="project" value="GO_Central"/>
</dbReference>
<dbReference type="EC" id="2.3.2.27" evidence="3"/>
<dbReference type="PROSITE" id="PS00518">
    <property type="entry name" value="ZF_RING_1"/>
    <property type="match status" value="1"/>
</dbReference>
<sequence length="481" mass="51769">MLQIRLRKVSAGDGGGASVKPHPLANTVTVACPDHLNIAGLPVAKSLGAVTSSAAVRTVGRRSRRNLGERVHFCVRCDFPIAMYGRLVPCEHAFCLTCARSDASCCLCNERIQKIQSIKMMEGIFICAAPNCLKSFLKQSDFESHIREAHADLQSNTKEGGTETEASASSINSCKQLLLQETSIAGAPPMSGFSPSTNPQNHYRDERTRHQQSNDHPFSVVPLHLKPMPFNGPQQRQPGDIQADNNPHPNSWVNQPQSFLGQAGSQNRQVSDQLLSEKQGNAFQSSSSNYPPSQPPLLPNYQLSINSNQAVVPHAAFSYAHHSTKGSEQYYNAPYEIPHTQQVPTGGPAEGSVLGPSPASAGMPSFPGSALCLWGSGQMIVPLNQHFMRAQGVPERYMNVTDSQGRIQSMQGDGRQISGGWLLNHSQVGQPSQLQGVSAVHSDSKGVLAQQVPLPPPQPQPLPTSQQLNAGKVSGFSSVNQ</sequence>
<evidence type="ECO:0000256" key="9">
    <source>
        <dbReference type="ARBA" id="ARBA00023242"/>
    </source>
</evidence>
<evidence type="ECO:0000256" key="6">
    <source>
        <dbReference type="ARBA" id="ARBA00022771"/>
    </source>
</evidence>
<dbReference type="Gramene" id="Ma01_t10950.1">
    <property type="protein sequence ID" value="Ma01_p10950.1"/>
    <property type="gene ID" value="Ma01_g10950"/>
</dbReference>
<feature type="domain" description="C2H2-type" evidence="13">
    <location>
        <begin position="125"/>
        <end position="155"/>
    </location>
</feature>
<feature type="compositionally biased region" description="Pro residues" evidence="12">
    <location>
        <begin position="453"/>
        <end position="462"/>
    </location>
</feature>
<accession>A0A804HSP5</accession>
<evidence type="ECO:0000256" key="12">
    <source>
        <dbReference type="SAM" id="MobiDB-lite"/>
    </source>
</evidence>
<dbReference type="Gene3D" id="3.30.40.10">
    <property type="entry name" value="Zinc/RING finger domain, C3HC4 (zinc finger)"/>
    <property type="match status" value="1"/>
</dbReference>
<name>A0A804HSP5_MUSAM</name>
<feature type="region of interest" description="Disordered" evidence="12">
    <location>
        <begin position="185"/>
        <end position="301"/>
    </location>
</feature>
<dbReference type="GO" id="GO:0008270">
    <property type="term" value="F:zinc ion binding"/>
    <property type="evidence" value="ECO:0007669"/>
    <property type="project" value="UniProtKB-KW"/>
</dbReference>
<evidence type="ECO:0000313" key="16">
    <source>
        <dbReference type="Proteomes" id="UP000012960"/>
    </source>
</evidence>
<dbReference type="GO" id="GO:0030155">
    <property type="term" value="P:regulation of cell adhesion"/>
    <property type="evidence" value="ECO:0000318"/>
    <property type="project" value="GO_Central"/>
</dbReference>
<dbReference type="EMBL" id="HG996466">
    <property type="protein sequence ID" value="CAG1859180.1"/>
    <property type="molecule type" value="Genomic_DNA"/>
</dbReference>
<evidence type="ECO:0000256" key="5">
    <source>
        <dbReference type="ARBA" id="ARBA00022723"/>
    </source>
</evidence>
<keyword evidence="4" id="KW-0808">Transferase</keyword>
<comment type="subcellular location">
    <subcellularLocation>
        <location evidence="2">Nucleus</location>
    </subcellularLocation>
</comment>
<dbReference type="FunCoup" id="A0A804HSP5">
    <property type="interactions" value="2127"/>
</dbReference>
<keyword evidence="7" id="KW-0833">Ubl conjugation pathway</keyword>
<comment type="similarity">
    <text evidence="10">Belongs to the Hakai family.</text>
</comment>
<evidence type="ECO:0000256" key="7">
    <source>
        <dbReference type="ARBA" id="ARBA00022786"/>
    </source>
</evidence>
<evidence type="ECO:0000313" key="14">
    <source>
        <dbReference type="EMBL" id="CAG1859180.1"/>
    </source>
</evidence>
<evidence type="ECO:0000256" key="1">
    <source>
        <dbReference type="ARBA" id="ARBA00000900"/>
    </source>
</evidence>
<evidence type="ECO:0000259" key="13">
    <source>
        <dbReference type="PROSITE" id="PS50157"/>
    </source>
</evidence>
<dbReference type="EnsemblPlants" id="Ma01_t10950.1">
    <property type="protein sequence ID" value="Ma01_p10950.1"/>
    <property type="gene ID" value="Ma01_g10950"/>
</dbReference>
<dbReference type="OMA" id="NAWRESS"/>
<keyword evidence="5" id="KW-0479">Metal-binding</keyword>
<evidence type="ECO:0000313" key="15">
    <source>
        <dbReference type="EnsemblPlants" id="Ma01_p10950.1"/>
    </source>
</evidence>
<dbReference type="PROSITE" id="PS51257">
    <property type="entry name" value="PROKAR_LIPOPROTEIN"/>
    <property type="match status" value="1"/>
</dbReference>
<proteinExistence type="inferred from homology"/>
<dbReference type="InParanoid" id="A0A804HSP5"/>
<dbReference type="GO" id="GO:0061630">
    <property type="term" value="F:ubiquitin protein ligase activity"/>
    <property type="evidence" value="ECO:0000318"/>
    <property type="project" value="GO_Central"/>
</dbReference>
<dbReference type="OrthoDB" id="547746at2759"/>
<dbReference type="GO" id="GO:0005634">
    <property type="term" value="C:nucleus"/>
    <property type="evidence" value="ECO:0007669"/>
    <property type="project" value="UniProtKB-SubCell"/>
</dbReference>
<organism evidence="15 16">
    <name type="scientific">Musa acuminata subsp. malaccensis</name>
    <name type="common">Wild banana</name>
    <name type="synonym">Musa malaccensis</name>
    <dbReference type="NCBI Taxonomy" id="214687"/>
    <lineage>
        <taxon>Eukaryota</taxon>
        <taxon>Viridiplantae</taxon>
        <taxon>Streptophyta</taxon>
        <taxon>Embryophyta</taxon>
        <taxon>Tracheophyta</taxon>
        <taxon>Spermatophyta</taxon>
        <taxon>Magnoliopsida</taxon>
        <taxon>Liliopsida</taxon>
        <taxon>Zingiberales</taxon>
        <taxon>Musaceae</taxon>
        <taxon>Musa</taxon>
    </lineage>
</organism>
<keyword evidence="9" id="KW-0539">Nucleus</keyword>
<dbReference type="InterPro" id="IPR013083">
    <property type="entry name" value="Znf_RING/FYVE/PHD"/>
</dbReference>
<dbReference type="InterPro" id="IPR013087">
    <property type="entry name" value="Znf_C2H2_type"/>
</dbReference>
<dbReference type="Proteomes" id="UP000012960">
    <property type="component" value="Unplaced"/>
</dbReference>
<dbReference type="PANTHER" id="PTHR13480:SF0">
    <property type="entry name" value="E3 UBIQUITIN-PROTEIN LIGASE HAKAI"/>
    <property type="match status" value="1"/>
</dbReference>
<keyword evidence="6 11" id="KW-0863">Zinc-finger</keyword>